<accession>A0AAV4QZX8</accession>
<organism evidence="1 2">
    <name type="scientific">Caerostris extrusa</name>
    <name type="common">Bark spider</name>
    <name type="synonym">Caerostris bankana</name>
    <dbReference type="NCBI Taxonomy" id="172846"/>
    <lineage>
        <taxon>Eukaryota</taxon>
        <taxon>Metazoa</taxon>
        <taxon>Ecdysozoa</taxon>
        <taxon>Arthropoda</taxon>
        <taxon>Chelicerata</taxon>
        <taxon>Arachnida</taxon>
        <taxon>Araneae</taxon>
        <taxon>Araneomorphae</taxon>
        <taxon>Entelegynae</taxon>
        <taxon>Araneoidea</taxon>
        <taxon>Araneidae</taxon>
        <taxon>Caerostris</taxon>
    </lineage>
</organism>
<reference evidence="1 2" key="1">
    <citation type="submission" date="2021-06" db="EMBL/GenBank/DDBJ databases">
        <title>Caerostris extrusa draft genome.</title>
        <authorList>
            <person name="Kono N."/>
            <person name="Arakawa K."/>
        </authorList>
    </citation>
    <scope>NUCLEOTIDE SEQUENCE [LARGE SCALE GENOMIC DNA]</scope>
</reference>
<dbReference type="Proteomes" id="UP001054945">
    <property type="component" value="Unassembled WGS sequence"/>
</dbReference>
<sequence>MPFKNMQIPKCEGSGEKLSLLRSIAVKWLEEKWPEKIELRFLSKGWQRWDSLMLLMECYLSMPLSHRLLSDAILFVLEFSALLKTSRDQT</sequence>
<protein>
    <submittedName>
        <fullName evidence="1">Uncharacterized protein</fullName>
    </submittedName>
</protein>
<dbReference type="AlphaFoldDB" id="A0AAV4QZX8"/>
<name>A0AAV4QZX8_CAEEX</name>
<dbReference type="EMBL" id="BPLR01006976">
    <property type="protein sequence ID" value="GIY13655.1"/>
    <property type="molecule type" value="Genomic_DNA"/>
</dbReference>
<evidence type="ECO:0000313" key="2">
    <source>
        <dbReference type="Proteomes" id="UP001054945"/>
    </source>
</evidence>
<evidence type="ECO:0000313" key="1">
    <source>
        <dbReference type="EMBL" id="GIY13655.1"/>
    </source>
</evidence>
<proteinExistence type="predicted"/>
<gene>
    <name evidence="1" type="ORF">CEXT_598851</name>
</gene>
<keyword evidence="2" id="KW-1185">Reference proteome</keyword>
<comment type="caution">
    <text evidence="1">The sequence shown here is derived from an EMBL/GenBank/DDBJ whole genome shotgun (WGS) entry which is preliminary data.</text>
</comment>